<sequence length="139" mass="15655">MTTATSVNGNHSTKNGAYNNKDHDYDQSLINRKLPKELLLRIFSYLDVVTLCRCAQVSKSWNVLALDGSNWQSVDLFDFQTEIEGRVVENLSKRCGGFLRRLSLRGCKCITDAALKTFAQNCNNIEALNLFDCKQITDA</sequence>
<evidence type="ECO:0000313" key="4">
    <source>
        <dbReference type="EMBL" id="OTF79371.1"/>
    </source>
</evidence>
<keyword evidence="5" id="KW-1185">Reference proteome</keyword>
<dbReference type="Gene3D" id="3.80.10.10">
    <property type="entry name" value="Ribonuclease Inhibitor"/>
    <property type="match status" value="1"/>
</dbReference>
<keyword evidence="1" id="KW-0833">Ubl conjugation pathway</keyword>
<proteinExistence type="predicted"/>
<feature type="domain" description="F-box" evidence="3">
    <location>
        <begin position="28"/>
        <end position="74"/>
    </location>
</feature>
<dbReference type="OrthoDB" id="550575at2759"/>
<dbReference type="InterPro" id="IPR006553">
    <property type="entry name" value="Leu-rich_rpt_Cys-con_subtyp"/>
</dbReference>
<evidence type="ECO:0000256" key="2">
    <source>
        <dbReference type="SAM" id="MobiDB-lite"/>
    </source>
</evidence>
<dbReference type="InterPro" id="IPR032675">
    <property type="entry name" value="LRR_dom_sf"/>
</dbReference>
<protein>
    <recommendedName>
        <fullName evidence="3">F-box domain-containing protein</fullName>
    </recommendedName>
</protein>
<dbReference type="InterPro" id="IPR036047">
    <property type="entry name" value="F-box-like_dom_sf"/>
</dbReference>
<dbReference type="InterPro" id="IPR052283">
    <property type="entry name" value="GenomicStab_NeuMorph_Reg"/>
</dbReference>
<dbReference type="Proteomes" id="UP000194236">
    <property type="component" value="Unassembled WGS sequence"/>
</dbReference>
<reference evidence="4 5" key="1">
    <citation type="submission" date="2017-03" db="EMBL/GenBank/DDBJ databases">
        <title>Genome Survey of Euroglyphus maynei.</title>
        <authorList>
            <person name="Arlian L.G."/>
            <person name="Morgan M.S."/>
            <person name="Rider S.D."/>
        </authorList>
    </citation>
    <scope>NUCLEOTIDE SEQUENCE [LARGE SCALE GENOMIC DNA]</scope>
    <source>
        <strain evidence="4">Arlian Lab</strain>
        <tissue evidence="4">Whole body</tissue>
    </source>
</reference>
<feature type="compositionally biased region" description="Polar residues" evidence="2">
    <location>
        <begin position="1"/>
        <end position="18"/>
    </location>
</feature>
<dbReference type="SMART" id="SM00256">
    <property type="entry name" value="FBOX"/>
    <property type="match status" value="1"/>
</dbReference>
<dbReference type="InterPro" id="IPR001810">
    <property type="entry name" value="F-box_dom"/>
</dbReference>
<evidence type="ECO:0000256" key="1">
    <source>
        <dbReference type="ARBA" id="ARBA00022786"/>
    </source>
</evidence>
<name>A0A1Y3BEM3_EURMA</name>
<dbReference type="CDD" id="cd22115">
    <property type="entry name" value="F-box_FBXL2-like"/>
    <property type="match status" value="1"/>
</dbReference>
<dbReference type="Pfam" id="PF12937">
    <property type="entry name" value="F-box-like"/>
    <property type="match status" value="1"/>
</dbReference>
<dbReference type="PANTHER" id="PTHR15739:SF5">
    <property type="entry name" value="LD23158P"/>
    <property type="match status" value="1"/>
</dbReference>
<accession>A0A1Y3BEM3</accession>
<dbReference type="PANTHER" id="PTHR15739">
    <property type="entry name" value="ZINC FINGER PROTEIN"/>
    <property type="match status" value="1"/>
</dbReference>
<dbReference type="PROSITE" id="PS50181">
    <property type="entry name" value="FBOX"/>
    <property type="match status" value="1"/>
</dbReference>
<evidence type="ECO:0000259" key="3">
    <source>
        <dbReference type="PROSITE" id="PS50181"/>
    </source>
</evidence>
<dbReference type="SUPFAM" id="SSF81383">
    <property type="entry name" value="F-box domain"/>
    <property type="match status" value="1"/>
</dbReference>
<evidence type="ECO:0000313" key="5">
    <source>
        <dbReference type="Proteomes" id="UP000194236"/>
    </source>
</evidence>
<feature type="region of interest" description="Disordered" evidence="2">
    <location>
        <begin position="1"/>
        <end position="20"/>
    </location>
</feature>
<dbReference type="FunFam" id="1.20.1280.50:FF:000013">
    <property type="entry name" value="F-box/LRR-repeat protein 20 isoform X1"/>
    <property type="match status" value="1"/>
</dbReference>
<comment type="caution">
    <text evidence="4">The sequence shown here is derived from an EMBL/GenBank/DDBJ whole genome shotgun (WGS) entry which is preliminary data.</text>
</comment>
<organism evidence="4 5">
    <name type="scientific">Euroglyphus maynei</name>
    <name type="common">Mayne's house dust mite</name>
    <dbReference type="NCBI Taxonomy" id="6958"/>
    <lineage>
        <taxon>Eukaryota</taxon>
        <taxon>Metazoa</taxon>
        <taxon>Ecdysozoa</taxon>
        <taxon>Arthropoda</taxon>
        <taxon>Chelicerata</taxon>
        <taxon>Arachnida</taxon>
        <taxon>Acari</taxon>
        <taxon>Acariformes</taxon>
        <taxon>Sarcoptiformes</taxon>
        <taxon>Astigmata</taxon>
        <taxon>Psoroptidia</taxon>
        <taxon>Analgoidea</taxon>
        <taxon>Pyroglyphidae</taxon>
        <taxon>Pyroglyphinae</taxon>
        <taxon>Euroglyphus</taxon>
    </lineage>
</organism>
<dbReference type="AlphaFoldDB" id="A0A1Y3BEM3"/>
<dbReference type="SMART" id="SM00367">
    <property type="entry name" value="LRR_CC"/>
    <property type="match status" value="1"/>
</dbReference>
<gene>
    <name evidence="4" type="ORF">BLA29_011813</name>
</gene>
<dbReference type="EMBL" id="MUJZ01023439">
    <property type="protein sequence ID" value="OTF79371.1"/>
    <property type="molecule type" value="Genomic_DNA"/>
</dbReference>